<feature type="compositionally biased region" description="Basic and acidic residues" evidence="13">
    <location>
        <begin position="724"/>
        <end position="736"/>
    </location>
</feature>
<dbReference type="Gene3D" id="1.25.40.10">
    <property type="entry name" value="Tetratricopeptide repeat domain"/>
    <property type="match status" value="1"/>
</dbReference>
<evidence type="ECO:0000256" key="6">
    <source>
        <dbReference type="ARBA" id="ARBA00023125"/>
    </source>
</evidence>
<dbReference type="Gene3D" id="1.10.10.10">
    <property type="entry name" value="Winged helix-like DNA-binding domain superfamily/Winged helix DNA-binding domain"/>
    <property type="match status" value="2"/>
</dbReference>
<proteinExistence type="inferred from homology"/>
<dbReference type="Pfam" id="PF00046">
    <property type="entry name" value="Homeodomain"/>
    <property type="match status" value="1"/>
</dbReference>
<feature type="domain" description="Homeobox" evidence="14">
    <location>
        <begin position="241"/>
        <end position="289"/>
    </location>
</feature>
<feature type="compositionally biased region" description="Polar residues" evidence="13">
    <location>
        <begin position="413"/>
        <end position="422"/>
    </location>
</feature>
<dbReference type="InterPro" id="IPR018834">
    <property type="entry name" value="DNA/RNA-bd_Est1-type"/>
</dbReference>
<feature type="region of interest" description="Disordered" evidence="13">
    <location>
        <begin position="290"/>
        <end position="462"/>
    </location>
</feature>
<dbReference type="SMART" id="SM00389">
    <property type="entry name" value="HOX"/>
    <property type="match status" value="1"/>
</dbReference>
<keyword evidence="17" id="KW-1185">Reference proteome</keyword>
<dbReference type="PROSITE" id="PS00034">
    <property type="entry name" value="PAIRED_1"/>
    <property type="match status" value="1"/>
</dbReference>
<dbReference type="GO" id="GO:0048513">
    <property type="term" value="P:animal organ development"/>
    <property type="evidence" value="ECO:0007669"/>
    <property type="project" value="UniProtKB-ARBA"/>
</dbReference>
<dbReference type="InterPro" id="IPR043565">
    <property type="entry name" value="PAX_fam"/>
</dbReference>
<evidence type="ECO:0000256" key="13">
    <source>
        <dbReference type="SAM" id="MobiDB-lite"/>
    </source>
</evidence>
<feature type="compositionally biased region" description="Basic and acidic residues" evidence="13">
    <location>
        <begin position="837"/>
        <end position="849"/>
    </location>
</feature>
<dbReference type="EMBL" id="JBEHCU010011124">
    <property type="protein sequence ID" value="KAL1377197.1"/>
    <property type="molecule type" value="Genomic_DNA"/>
</dbReference>
<feature type="compositionally biased region" description="Low complexity" evidence="13">
    <location>
        <begin position="714"/>
        <end position="723"/>
    </location>
</feature>
<organism evidence="16 17">
    <name type="scientific">Culex pipiens pipiens</name>
    <name type="common">Northern house mosquito</name>
    <dbReference type="NCBI Taxonomy" id="38569"/>
    <lineage>
        <taxon>Eukaryota</taxon>
        <taxon>Metazoa</taxon>
        <taxon>Ecdysozoa</taxon>
        <taxon>Arthropoda</taxon>
        <taxon>Hexapoda</taxon>
        <taxon>Insecta</taxon>
        <taxon>Pterygota</taxon>
        <taxon>Neoptera</taxon>
        <taxon>Endopterygota</taxon>
        <taxon>Diptera</taxon>
        <taxon>Nematocera</taxon>
        <taxon>Culicoidea</taxon>
        <taxon>Culicidae</taxon>
        <taxon>Culicinae</taxon>
        <taxon>Culicini</taxon>
        <taxon>Culex</taxon>
        <taxon>Culex</taxon>
    </lineage>
</organism>
<evidence type="ECO:0000256" key="7">
    <source>
        <dbReference type="ARBA" id="ARBA00023155"/>
    </source>
</evidence>
<dbReference type="InterPro" id="IPR043182">
    <property type="entry name" value="PAIRED_DNA-bd_dom"/>
</dbReference>
<keyword evidence="5" id="KW-0805">Transcription regulation</keyword>
<dbReference type="InterPro" id="IPR019458">
    <property type="entry name" value="Est1-like_N"/>
</dbReference>
<gene>
    <name evidence="16" type="ORF">pipiens_016433</name>
</gene>
<dbReference type="GO" id="GO:0051240">
    <property type="term" value="P:positive regulation of multicellular organismal process"/>
    <property type="evidence" value="ECO:0007669"/>
    <property type="project" value="UniProtKB-ARBA"/>
</dbReference>
<evidence type="ECO:0000313" key="16">
    <source>
        <dbReference type="EMBL" id="KAL1377197.1"/>
    </source>
</evidence>
<protein>
    <recommendedName>
        <fullName evidence="18">Paired box protein Pax-6</fullName>
    </recommendedName>
</protein>
<keyword evidence="10 11" id="KW-0539">Nucleus</keyword>
<feature type="region of interest" description="Disordered" evidence="13">
    <location>
        <begin position="489"/>
        <end position="615"/>
    </location>
</feature>
<dbReference type="Gene3D" id="1.10.10.60">
    <property type="entry name" value="Homeodomain-like"/>
    <property type="match status" value="1"/>
</dbReference>
<feature type="region of interest" description="Disordered" evidence="13">
    <location>
        <begin position="643"/>
        <end position="791"/>
    </location>
</feature>
<dbReference type="PROSITE" id="PS50071">
    <property type="entry name" value="HOMEOBOX_2"/>
    <property type="match status" value="1"/>
</dbReference>
<feature type="compositionally biased region" description="Basic and acidic residues" evidence="13">
    <location>
        <begin position="425"/>
        <end position="437"/>
    </location>
</feature>
<dbReference type="CDD" id="cd00131">
    <property type="entry name" value="PAX"/>
    <property type="match status" value="1"/>
</dbReference>
<feature type="compositionally biased region" description="Polar residues" evidence="13">
    <location>
        <begin position="344"/>
        <end position="353"/>
    </location>
</feature>
<evidence type="ECO:0008006" key="18">
    <source>
        <dbReference type="Google" id="ProtNLM"/>
    </source>
</evidence>
<dbReference type="SUPFAM" id="SSF48452">
    <property type="entry name" value="TPR-like"/>
    <property type="match status" value="1"/>
</dbReference>
<evidence type="ECO:0000256" key="10">
    <source>
        <dbReference type="ARBA" id="ARBA00023242"/>
    </source>
</evidence>
<feature type="compositionally biased region" description="Basic and acidic residues" evidence="13">
    <location>
        <begin position="573"/>
        <end position="582"/>
    </location>
</feature>
<dbReference type="SMART" id="SM00351">
    <property type="entry name" value="PAX"/>
    <property type="match status" value="1"/>
</dbReference>
<keyword evidence="6 11" id="KW-0238">DNA-binding</keyword>
<keyword evidence="4" id="KW-0563">Paired box</keyword>
<dbReference type="InterPro" id="IPR001356">
    <property type="entry name" value="HD"/>
</dbReference>
<sequence>MQIQSNLQSVNSIFGCNASGHSGINQLGGVYVNGRPLPDSTRQKIVELAHSGARPCDISRILQVSNGCVSKILGRYYETGSIKPRAIGGSKPRVATSSVVNKISEYKAECPSIFAWEIRDRLLSEGVCNNDNIPSVSSINRVLRNLASNKETSSQSNETVYEKIKLFNNTSGHWTWCQNIGGGQFNFSSHPISHLSLKSPTDPSQQQQQQASQQQSKPDDMSDKYSSEDDEDSELRLKLKRKLQRNRTSFTNEQIENLEREFERTHYPDVFARERLSERIQLPEARIQVTTPAEGATRSDGRGVDPVWHRGRSLTAKIPPKPARLTHQPALYSPGSGPLRKSENSGSNRSLNSIDGPPAAASGRDRDWITNDGWRSVNKKSGGGGGGGGGKKHDYYGGGPPPGFRQASEPRVLSSNPPNVNYNRPMDRLRNERDTRSVDPSFGGGRGSSKKPPLPANFESLPPRLQRKWLADNHLPPDYLETLRAEQAANNAAHPPQSWSHTLPISPRSRQGMRSGGGGGRNRYSGSYQSAGNYQPSGPPHPPPVQQQQPDYRARTPVDYQRPRSRSSDVGGDPEHDFDRPPRPNSRNSSCDDGRWSMSRNRKHSDGGSRIEEDEGRKILGKIDWADDVEREAMQEKTASNMNCNANINNNMNSNSNSNNSSNRNRRRHRSNSRSSNDYYDDHHPQSGPSFKVPYPPKGGGGPPGSSGGRSRRNSQSSNMSRENSMDRGGNFDRRSGGGGGRGGKQHYNNRENSQDRYWGHRKGEGRFSNSRDNSVEKRGPRNDSVNWRGMEGDKTDVKIAEMTKQFEEQIGIQKGPGVLVLPPKIPVERAEEHVREESRALFDPRNPDRPIMVNPAQTRNYVPPENLEGETRKRVTSGNATPGARPAWYDTTSPQAALLRKKEMVRQLEGADARLQELLLSVNLFREWDVYVAIRTELQRLLESFLLSEMRFSQDVNLEHHFWKLLYYNIIEHMRKLLAEDPDPQNRTYYREKALEIIENGTQFFEHLLTLLEKQFVFSLEKFIGPNAATNTKGLKCGLALVSAQKVFLFLGDLARYREQVNEANNFRKAKQWYVKAQQILPKNGRPYNQLALLSVYAKRKIDAVYFYMRSLMSSNPFESARESLMDLFNETKKKYESSQRKREEKNRARLKEKEHRFDGHLRRETWIHPEGGSRVHRTVPLDPTLAGRAPGDSSGEEEEQELRQLDSIELNKRFIVSFLHVLGKLITKTGMESFQPCAVQMLREFRALIQHSPLAVTSHRLLQLMSLNMFAIEITKLKVI</sequence>
<keyword evidence="3" id="KW-0217">Developmental protein</keyword>
<evidence type="ECO:0000259" key="14">
    <source>
        <dbReference type="PROSITE" id="PS50071"/>
    </source>
</evidence>
<evidence type="ECO:0000256" key="2">
    <source>
        <dbReference type="ARBA" id="ARBA00005733"/>
    </source>
</evidence>
<feature type="compositionally biased region" description="Low complexity" evidence="13">
    <location>
        <begin position="643"/>
        <end position="663"/>
    </location>
</feature>
<dbReference type="SUPFAM" id="SSF46689">
    <property type="entry name" value="Homeodomain-like"/>
    <property type="match status" value="2"/>
</dbReference>
<evidence type="ECO:0000259" key="15">
    <source>
        <dbReference type="PROSITE" id="PS51057"/>
    </source>
</evidence>
<dbReference type="GO" id="GO:0005634">
    <property type="term" value="C:nucleus"/>
    <property type="evidence" value="ECO:0007669"/>
    <property type="project" value="UniProtKB-SubCell"/>
</dbReference>
<feature type="compositionally biased region" description="Gly residues" evidence="13">
    <location>
        <begin position="698"/>
        <end position="708"/>
    </location>
</feature>
<dbReference type="FunFam" id="1.10.10.10:FF:000069">
    <property type="entry name" value="Paired box protein Pax-6"/>
    <property type="match status" value="1"/>
</dbReference>
<feature type="compositionally biased region" description="Basic and acidic residues" evidence="13">
    <location>
        <begin position="749"/>
        <end position="766"/>
    </location>
</feature>
<feature type="region of interest" description="Disordered" evidence="13">
    <location>
        <begin position="1174"/>
        <end position="1204"/>
    </location>
</feature>
<dbReference type="CDD" id="cd00086">
    <property type="entry name" value="homeodomain"/>
    <property type="match status" value="1"/>
</dbReference>
<dbReference type="InterPro" id="IPR001523">
    <property type="entry name" value="Paired_dom"/>
</dbReference>
<evidence type="ECO:0000256" key="5">
    <source>
        <dbReference type="ARBA" id="ARBA00023015"/>
    </source>
</evidence>
<feature type="DNA-binding region" description="Homeobox" evidence="11">
    <location>
        <begin position="243"/>
        <end position="290"/>
    </location>
</feature>
<comment type="subcellular location">
    <subcellularLocation>
        <location evidence="1 11 12">Nucleus</location>
    </subcellularLocation>
</comment>
<name>A0ABD1CLC2_CULPP</name>
<dbReference type="GO" id="GO:0009791">
    <property type="term" value="P:post-embryonic development"/>
    <property type="evidence" value="ECO:0007669"/>
    <property type="project" value="UniProtKB-ARBA"/>
</dbReference>
<dbReference type="PANTHER" id="PTHR45636">
    <property type="entry name" value="PAIRED BOX PROTEIN PAX-6-RELATED-RELATED"/>
    <property type="match status" value="1"/>
</dbReference>
<reference evidence="16 17" key="1">
    <citation type="submission" date="2024-05" db="EMBL/GenBank/DDBJ databases">
        <title>Culex pipiens pipiens assembly and annotation.</title>
        <authorList>
            <person name="Alout H."/>
            <person name="Durand T."/>
        </authorList>
    </citation>
    <scope>NUCLEOTIDE SEQUENCE [LARGE SCALE GENOMIC DNA]</scope>
    <source>
        <strain evidence="16">HA-2024</strain>
        <tissue evidence="16">Whole body</tissue>
    </source>
</reference>
<accession>A0ABD1CLC2</accession>
<evidence type="ECO:0000256" key="3">
    <source>
        <dbReference type="ARBA" id="ARBA00022473"/>
    </source>
</evidence>
<feature type="compositionally biased region" description="Basic and acidic residues" evidence="13">
    <location>
        <begin position="604"/>
        <end position="615"/>
    </location>
</feature>
<dbReference type="Pfam" id="PF00292">
    <property type="entry name" value="PAX"/>
    <property type="match status" value="1"/>
</dbReference>
<dbReference type="PROSITE" id="PS51057">
    <property type="entry name" value="PAIRED_2"/>
    <property type="match status" value="1"/>
</dbReference>
<dbReference type="InterPro" id="IPR036388">
    <property type="entry name" value="WH-like_DNA-bd_sf"/>
</dbReference>
<dbReference type="InterPro" id="IPR011990">
    <property type="entry name" value="TPR-like_helical_dom_sf"/>
</dbReference>
<comment type="caution">
    <text evidence="16">The sequence shown here is derived from an EMBL/GenBank/DDBJ whole genome shotgun (WGS) entry which is preliminary data.</text>
</comment>
<evidence type="ECO:0000256" key="4">
    <source>
        <dbReference type="ARBA" id="ARBA00022724"/>
    </source>
</evidence>
<evidence type="ECO:0000256" key="8">
    <source>
        <dbReference type="ARBA" id="ARBA00023161"/>
    </source>
</evidence>
<evidence type="ECO:0000256" key="1">
    <source>
        <dbReference type="ARBA" id="ARBA00004123"/>
    </source>
</evidence>
<feature type="compositionally biased region" description="Polar residues" evidence="13">
    <location>
        <begin position="191"/>
        <end position="203"/>
    </location>
</feature>
<evidence type="ECO:0000256" key="11">
    <source>
        <dbReference type="PROSITE-ProRule" id="PRU00108"/>
    </source>
</evidence>
<keyword evidence="9" id="KW-0804">Transcription</keyword>
<dbReference type="InterPro" id="IPR009057">
    <property type="entry name" value="Homeodomain-like_sf"/>
</dbReference>
<dbReference type="PRINTS" id="PR00027">
    <property type="entry name" value="PAIREDBOX"/>
</dbReference>
<keyword evidence="8" id="KW-0866">Nonsense-mediated mRNA decay</keyword>
<evidence type="ECO:0000313" key="17">
    <source>
        <dbReference type="Proteomes" id="UP001562425"/>
    </source>
</evidence>
<dbReference type="PANTHER" id="PTHR45636:SF41">
    <property type="entry name" value="PAIRED BOX PROTEIN PAX-6-RELATED"/>
    <property type="match status" value="1"/>
</dbReference>
<feature type="region of interest" description="Disordered" evidence="13">
    <location>
        <begin position="191"/>
        <end position="235"/>
    </location>
</feature>
<dbReference type="FunFam" id="1.10.10.10:FF:000003">
    <property type="entry name" value="Paired box protein Pax-6"/>
    <property type="match status" value="1"/>
</dbReference>
<feature type="domain" description="Paired" evidence="15">
    <location>
        <begin position="20"/>
        <end position="146"/>
    </location>
</feature>
<keyword evidence="7 11" id="KW-0371">Homeobox</keyword>
<feature type="compositionally biased region" description="Basic and acidic residues" evidence="13">
    <location>
        <begin position="217"/>
        <end position="227"/>
    </location>
</feature>
<dbReference type="Pfam" id="PF10373">
    <property type="entry name" value="EST1_DNA_bind"/>
    <property type="match status" value="1"/>
</dbReference>
<dbReference type="GO" id="GO:0000184">
    <property type="term" value="P:nuclear-transcribed mRNA catabolic process, nonsense-mediated decay"/>
    <property type="evidence" value="ECO:0007669"/>
    <property type="project" value="UniProtKB-KW"/>
</dbReference>
<dbReference type="Pfam" id="PF10374">
    <property type="entry name" value="EST1"/>
    <property type="match status" value="1"/>
</dbReference>
<feature type="compositionally biased region" description="Low complexity" evidence="13">
    <location>
        <begin position="204"/>
        <end position="216"/>
    </location>
</feature>
<dbReference type="GO" id="GO:0003677">
    <property type="term" value="F:DNA binding"/>
    <property type="evidence" value="ECO:0007669"/>
    <property type="project" value="UniProtKB-UniRule"/>
</dbReference>
<dbReference type="Proteomes" id="UP001562425">
    <property type="component" value="Unassembled WGS sequence"/>
</dbReference>
<feature type="region of interest" description="Disordered" evidence="13">
    <location>
        <begin position="837"/>
        <end position="865"/>
    </location>
</feature>
<evidence type="ECO:0000256" key="12">
    <source>
        <dbReference type="RuleBase" id="RU000682"/>
    </source>
</evidence>
<evidence type="ECO:0000256" key="9">
    <source>
        <dbReference type="ARBA" id="ARBA00023163"/>
    </source>
</evidence>
<comment type="similarity">
    <text evidence="2">Belongs to the paired homeobox family.</text>
</comment>